<dbReference type="GO" id="GO:0005737">
    <property type="term" value="C:cytoplasm"/>
    <property type="evidence" value="ECO:0007669"/>
    <property type="project" value="TreeGrafter"/>
</dbReference>
<dbReference type="Proteomes" id="UP000184085">
    <property type="component" value="Unassembled WGS sequence"/>
</dbReference>
<name>A0A1M4N2R6_9RHOB</name>
<dbReference type="Gene3D" id="3.30.1780.10">
    <property type="entry name" value="ornithine cyclodeaminase, domain 1"/>
    <property type="match status" value="1"/>
</dbReference>
<accession>A0A1M4N2R6</accession>
<gene>
    <name evidence="1" type="ORF">KARMA_3377</name>
</gene>
<reference evidence="2" key="1">
    <citation type="submission" date="2016-09" db="EMBL/GenBank/DDBJ databases">
        <authorList>
            <person name="Wibberg D."/>
        </authorList>
    </citation>
    <scope>NUCLEOTIDE SEQUENCE [LARGE SCALE GENOMIC DNA]</scope>
</reference>
<evidence type="ECO:0000313" key="1">
    <source>
        <dbReference type="EMBL" id="SCM69143.1"/>
    </source>
</evidence>
<dbReference type="RefSeq" id="WP_072708428.1">
    <property type="nucleotide sequence ID" value="NZ_FMJB01000064.1"/>
</dbReference>
<evidence type="ECO:0000313" key="2">
    <source>
        <dbReference type="Proteomes" id="UP000184085"/>
    </source>
</evidence>
<dbReference type="PANTHER" id="PTHR13812:SF19">
    <property type="entry name" value="KETIMINE REDUCTASE MU-CRYSTALLIN"/>
    <property type="match status" value="1"/>
</dbReference>
<sequence>MTPAIVPFEADAYLDWVALTDAMWQAHSLPKAQISDSFLYRGDDTLLLRSAWINGLGLAVKAATVFPENPASDLPRVNGGVSLFGDDHGLLEAVVDFHLVTKWKTAGDSLLAARRLARPDSRNILIIGAGTVGTNMIDAYASAFPDAEFTVWNRTTARATEMAAGIPGLQVATDLPEAVAEADIICCATMSTEPVLKGAWLQPGQHVDLIGAYRPDMREADTEALTRARLFVDSRDTAIDHIGELKLPIAAEEITPDHVIADFYDGDAFARQTPEEITICKNGGGAHLDLMVSRYILDAWRAAQ</sequence>
<dbReference type="InterPro" id="IPR023401">
    <property type="entry name" value="ODC_N"/>
</dbReference>
<dbReference type="PANTHER" id="PTHR13812">
    <property type="entry name" value="KETIMINE REDUCTASE MU-CRYSTALLIN"/>
    <property type="match status" value="1"/>
</dbReference>
<keyword evidence="2" id="KW-1185">Reference proteome</keyword>
<evidence type="ECO:0008006" key="3">
    <source>
        <dbReference type="Google" id="ProtNLM"/>
    </source>
</evidence>
<organism evidence="1 2">
    <name type="scientific">Donghicola eburneus</name>
    <dbReference type="NCBI Taxonomy" id="393278"/>
    <lineage>
        <taxon>Bacteria</taxon>
        <taxon>Pseudomonadati</taxon>
        <taxon>Pseudomonadota</taxon>
        <taxon>Alphaproteobacteria</taxon>
        <taxon>Rhodobacterales</taxon>
        <taxon>Roseobacteraceae</taxon>
        <taxon>Donghicola</taxon>
    </lineage>
</organism>
<dbReference type="InterPro" id="IPR036291">
    <property type="entry name" value="NAD(P)-bd_dom_sf"/>
</dbReference>
<dbReference type="SUPFAM" id="SSF51735">
    <property type="entry name" value="NAD(P)-binding Rossmann-fold domains"/>
    <property type="match status" value="1"/>
</dbReference>
<proteinExistence type="predicted"/>
<dbReference type="InterPro" id="IPR003462">
    <property type="entry name" value="ODC_Mu_crystall"/>
</dbReference>
<dbReference type="EMBL" id="FMJB01000064">
    <property type="protein sequence ID" value="SCM69143.1"/>
    <property type="molecule type" value="Genomic_DNA"/>
</dbReference>
<dbReference type="Pfam" id="PF02423">
    <property type="entry name" value="OCD_Mu_crystall"/>
    <property type="match status" value="1"/>
</dbReference>
<dbReference type="AlphaFoldDB" id="A0A1M4N2R6"/>
<protein>
    <recommendedName>
        <fullName evidence="3">Ornithine cyclodeaminase</fullName>
    </recommendedName>
</protein>
<dbReference type="Gene3D" id="3.40.50.720">
    <property type="entry name" value="NAD(P)-binding Rossmann-like Domain"/>
    <property type="match status" value="1"/>
</dbReference>
<dbReference type="PIRSF" id="PIRSF001439">
    <property type="entry name" value="CryM"/>
    <property type="match status" value="1"/>
</dbReference>